<dbReference type="EMBL" id="LXQA010041515">
    <property type="protein sequence ID" value="MCH99850.1"/>
    <property type="molecule type" value="Genomic_DNA"/>
</dbReference>
<reference evidence="2 3" key="1">
    <citation type="journal article" date="2018" name="Front. Plant Sci.">
        <title>Red Clover (Trifolium pratense) and Zigzag Clover (T. medium) - A Picture of Genomic Similarities and Differences.</title>
        <authorList>
            <person name="Dluhosova J."/>
            <person name="Istvanek J."/>
            <person name="Nedelnik J."/>
            <person name="Repkova J."/>
        </authorList>
    </citation>
    <scope>NUCLEOTIDE SEQUENCE [LARGE SCALE GENOMIC DNA]</scope>
    <source>
        <strain evidence="3">cv. 10/8</strain>
        <tissue evidence="2">Leaf</tissue>
    </source>
</reference>
<feature type="domain" description="Putative plant transposon protein" evidence="1">
    <location>
        <begin position="2"/>
        <end position="175"/>
    </location>
</feature>
<sequence length="241" mass="27680">MAMEFLSNAWRSPREINNFKMNVRGREVYYSAPEINRVFNFSVPPVCTLKHKRENSKSLSVEQREALKSQLAVPSAEWLRPVRSGLNKRFKTKKLLDIPRILAEFWIHSVEPCGNRSEVSLEVALALQSILAGDDIDLRMILCESLLKVVKNETRNFTLSHLSLITALCLDANCPLFEDDKYEEPLRAVSLEDVEEFIRKAGGLQFVPFADEDDLMDYAHVDVGRRQGLEEELQRELNQDV</sequence>
<comment type="caution">
    <text evidence="2">The sequence shown here is derived from an EMBL/GenBank/DDBJ whole genome shotgun (WGS) entry which is preliminary data.</text>
</comment>
<organism evidence="2 3">
    <name type="scientific">Trifolium medium</name>
    <dbReference type="NCBI Taxonomy" id="97028"/>
    <lineage>
        <taxon>Eukaryota</taxon>
        <taxon>Viridiplantae</taxon>
        <taxon>Streptophyta</taxon>
        <taxon>Embryophyta</taxon>
        <taxon>Tracheophyta</taxon>
        <taxon>Spermatophyta</taxon>
        <taxon>Magnoliopsida</taxon>
        <taxon>eudicotyledons</taxon>
        <taxon>Gunneridae</taxon>
        <taxon>Pentapetalae</taxon>
        <taxon>rosids</taxon>
        <taxon>fabids</taxon>
        <taxon>Fabales</taxon>
        <taxon>Fabaceae</taxon>
        <taxon>Papilionoideae</taxon>
        <taxon>50 kb inversion clade</taxon>
        <taxon>NPAAA clade</taxon>
        <taxon>Hologalegina</taxon>
        <taxon>IRL clade</taxon>
        <taxon>Trifolieae</taxon>
        <taxon>Trifolium</taxon>
    </lineage>
</organism>
<feature type="non-terminal residue" evidence="2">
    <location>
        <position position="241"/>
    </location>
</feature>
<dbReference type="AlphaFoldDB" id="A0A392NJ51"/>
<dbReference type="Pfam" id="PF20167">
    <property type="entry name" value="Transposase_32"/>
    <property type="match status" value="1"/>
</dbReference>
<gene>
    <name evidence="2" type="ORF">A2U01_0020865</name>
</gene>
<dbReference type="InterPro" id="IPR046796">
    <property type="entry name" value="Transposase_32_dom"/>
</dbReference>
<accession>A0A392NJ51</accession>
<protein>
    <recommendedName>
        <fullName evidence="1">Putative plant transposon protein domain-containing protein</fullName>
    </recommendedName>
</protein>
<proteinExistence type="predicted"/>
<name>A0A392NJ51_9FABA</name>
<keyword evidence="3" id="KW-1185">Reference proteome</keyword>
<evidence type="ECO:0000313" key="3">
    <source>
        <dbReference type="Proteomes" id="UP000265520"/>
    </source>
</evidence>
<evidence type="ECO:0000259" key="1">
    <source>
        <dbReference type="Pfam" id="PF20167"/>
    </source>
</evidence>
<dbReference type="Proteomes" id="UP000265520">
    <property type="component" value="Unassembled WGS sequence"/>
</dbReference>
<evidence type="ECO:0000313" key="2">
    <source>
        <dbReference type="EMBL" id="MCH99850.1"/>
    </source>
</evidence>